<feature type="domain" description="SGNH hydrolase-type esterase" evidence="1">
    <location>
        <begin position="14"/>
        <end position="197"/>
    </location>
</feature>
<protein>
    <recommendedName>
        <fullName evidence="1">SGNH hydrolase-type esterase domain-containing protein</fullName>
    </recommendedName>
</protein>
<dbReference type="RefSeq" id="WP_055151770.1">
    <property type="nucleotide sequence ID" value="NZ_CYZU01000008.1"/>
</dbReference>
<dbReference type="Proteomes" id="UP000095544">
    <property type="component" value="Unassembled WGS sequence"/>
</dbReference>
<gene>
    <name evidence="2" type="ORF">ERS852491_01120</name>
</gene>
<dbReference type="Pfam" id="PF13472">
    <property type="entry name" value="Lipase_GDSL_2"/>
    <property type="match status" value="1"/>
</dbReference>
<dbReference type="STRING" id="39482.ERS852491_01120"/>
<dbReference type="InterPro" id="IPR013830">
    <property type="entry name" value="SGNH_hydro"/>
</dbReference>
<dbReference type="Gene3D" id="3.40.50.1110">
    <property type="entry name" value="SGNH hydrolase"/>
    <property type="match status" value="1"/>
</dbReference>
<dbReference type="CDD" id="cd00229">
    <property type="entry name" value="SGNH_hydrolase"/>
    <property type="match status" value="1"/>
</dbReference>
<dbReference type="AlphaFoldDB" id="A0A174BX99"/>
<evidence type="ECO:0000313" key="3">
    <source>
        <dbReference type="Proteomes" id="UP000095544"/>
    </source>
</evidence>
<evidence type="ECO:0000259" key="1">
    <source>
        <dbReference type="Pfam" id="PF13472"/>
    </source>
</evidence>
<dbReference type="OrthoDB" id="2085266at2"/>
<accession>A0A174BX99</accession>
<proteinExistence type="predicted"/>
<evidence type="ECO:0000313" key="2">
    <source>
        <dbReference type="EMBL" id="CUO04275.1"/>
    </source>
</evidence>
<dbReference type="SUPFAM" id="SSF52266">
    <property type="entry name" value="SGNH hydrolase"/>
    <property type="match status" value="1"/>
</dbReference>
<dbReference type="EMBL" id="CYZU01000008">
    <property type="protein sequence ID" value="CUO04275.1"/>
    <property type="molecule type" value="Genomic_DNA"/>
</dbReference>
<name>A0A174BX99_9FIRM</name>
<dbReference type="InterPro" id="IPR036514">
    <property type="entry name" value="SGNH_hydro_sf"/>
</dbReference>
<organism evidence="2 3">
    <name type="scientific">Faecalicatena contorta</name>
    <dbReference type="NCBI Taxonomy" id="39482"/>
    <lineage>
        <taxon>Bacteria</taxon>
        <taxon>Bacillati</taxon>
        <taxon>Bacillota</taxon>
        <taxon>Clostridia</taxon>
        <taxon>Lachnospirales</taxon>
        <taxon>Lachnospiraceae</taxon>
        <taxon>Faecalicatena</taxon>
    </lineage>
</organism>
<reference evidence="2 3" key="1">
    <citation type="submission" date="2015-09" db="EMBL/GenBank/DDBJ databases">
        <authorList>
            <consortium name="Pathogen Informatics"/>
        </authorList>
    </citation>
    <scope>NUCLEOTIDE SEQUENCE [LARGE SCALE GENOMIC DNA]</scope>
    <source>
        <strain evidence="2 3">2789STDY5834876</strain>
    </source>
</reference>
<sequence>MLLTEKWKNKRVCCMGDSLTQAGVWTERLSQNLGCRVYRHCKGGLKMREIVDGGVGAEGVLPPLSASVLAGMDLAIFFAGYNDRVDTDTASALQYCIDTIYDCLEEAGNLACRILIVTPHCVGKYSYIDADGYEEYPPGSGRSLKKMAEIMEAVAADNSIPVCNLWKTAGINRRTWCVYGAVPGEDMVHCSDKGYELIGDVISGAVVSSFGG</sequence>